<proteinExistence type="predicted"/>
<sequence>MSIDPYTALVVALRDNSRDQLQEGLSGVALELGTITSSGLKLDRFKHEISDYMTAEFPGQLRMPQLELAGRIDLLEDSAGSRLRGQGQFSFEPSETEEVSFLVQYQPGDRVLVIPLEGGHEALVICKVVGRSG</sequence>
<evidence type="ECO:0000313" key="2">
    <source>
        <dbReference type="Proteomes" id="UP000681162"/>
    </source>
</evidence>
<reference evidence="1 2" key="1">
    <citation type="submission" date="2021-03" db="EMBL/GenBank/DDBJ databases">
        <title>Antimicrobial resistance genes in bacteria isolated from Japanese honey, and their potential for conferring macrolide and lincosamide resistance in the American foulbrood pathogen Paenibacillus larvae.</title>
        <authorList>
            <person name="Okamoto M."/>
            <person name="Kumagai M."/>
            <person name="Kanamori H."/>
            <person name="Takamatsu D."/>
        </authorList>
    </citation>
    <scope>NUCLEOTIDE SEQUENCE [LARGE SCALE GENOMIC DNA]</scope>
    <source>
        <strain evidence="1 2">J41TS12</strain>
    </source>
</reference>
<gene>
    <name evidence="1" type="ORF">J41TS12_07160</name>
</gene>
<evidence type="ECO:0000313" key="1">
    <source>
        <dbReference type="EMBL" id="GIO35855.1"/>
    </source>
</evidence>
<dbReference type="EMBL" id="BORR01000002">
    <property type="protein sequence ID" value="GIO35855.1"/>
    <property type="molecule type" value="Genomic_DNA"/>
</dbReference>
<accession>A0A919XSY6</accession>
<organism evidence="1 2">
    <name type="scientific">Paenibacillus antibioticophila</name>
    <dbReference type="NCBI Taxonomy" id="1274374"/>
    <lineage>
        <taxon>Bacteria</taxon>
        <taxon>Bacillati</taxon>
        <taxon>Bacillota</taxon>
        <taxon>Bacilli</taxon>
        <taxon>Bacillales</taxon>
        <taxon>Paenibacillaceae</taxon>
        <taxon>Paenibacillus</taxon>
    </lineage>
</organism>
<dbReference type="AlphaFoldDB" id="A0A919XSY6"/>
<dbReference type="RefSeq" id="WP_212938243.1">
    <property type="nucleotide sequence ID" value="NZ_BORR01000002.1"/>
</dbReference>
<keyword evidence="2" id="KW-1185">Reference proteome</keyword>
<protein>
    <recommendedName>
        <fullName evidence="3">DUF2577 domain-containing protein</fullName>
    </recommendedName>
</protein>
<name>A0A919XSY6_9BACL</name>
<evidence type="ECO:0008006" key="3">
    <source>
        <dbReference type="Google" id="ProtNLM"/>
    </source>
</evidence>
<dbReference type="Proteomes" id="UP000681162">
    <property type="component" value="Unassembled WGS sequence"/>
</dbReference>
<comment type="caution">
    <text evidence="1">The sequence shown here is derived from an EMBL/GenBank/DDBJ whole genome shotgun (WGS) entry which is preliminary data.</text>
</comment>